<gene>
    <name evidence="3" type="ORF">RHGRI_030400</name>
</gene>
<accession>A0AAV6IPZ4</accession>
<keyword evidence="2" id="KW-1133">Transmembrane helix</keyword>
<feature type="region of interest" description="Disordered" evidence="1">
    <location>
        <begin position="1"/>
        <end position="72"/>
    </location>
</feature>
<feature type="compositionally biased region" description="Basic and acidic residues" evidence="1">
    <location>
        <begin position="20"/>
        <end position="31"/>
    </location>
</feature>
<evidence type="ECO:0000313" key="4">
    <source>
        <dbReference type="Proteomes" id="UP000823749"/>
    </source>
</evidence>
<protein>
    <submittedName>
        <fullName evidence="3">Uncharacterized protein</fullName>
    </submittedName>
</protein>
<keyword evidence="4" id="KW-1185">Reference proteome</keyword>
<feature type="transmembrane region" description="Helical" evidence="2">
    <location>
        <begin position="93"/>
        <end position="116"/>
    </location>
</feature>
<reference evidence="3" key="1">
    <citation type="submission" date="2020-08" db="EMBL/GenBank/DDBJ databases">
        <title>Plant Genome Project.</title>
        <authorList>
            <person name="Zhang R.-G."/>
        </authorList>
    </citation>
    <scope>NUCLEOTIDE SEQUENCE</scope>
    <source>
        <strain evidence="3">WSP0</strain>
        <tissue evidence="3">Leaf</tissue>
    </source>
</reference>
<sequence>MASKAAEDPSDNAGGSENSLKIEEPVAKDPPKSAPGFGNGAKTEGGAAHAATSESVGGSEEARSKGGARSKRSSCLDRIVVVHRPPCSGGFMASFPIIALALTWGCGSWIGWSGAAKGRLVRRRLKCWMIN</sequence>
<comment type="caution">
    <text evidence="3">The sequence shown here is derived from an EMBL/GenBank/DDBJ whole genome shotgun (WGS) entry which is preliminary data.</text>
</comment>
<dbReference type="Proteomes" id="UP000823749">
    <property type="component" value="Chromosome 10"/>
</dbReference>
<evidence type="ECO:0000256" key="2">
    <source>
        <dbReference type="SAM" id="Phobius"/>
    </source>
</evidence>
<evidence type="ECO:0000256" key="1">
    <source>
        <dbReference type="SAM" id="MobiDB-lite"/>
    </source>
</evidence>
<dbReference type="AlphaFoldDB" id="A0AAV6IPZ4"/>
<keyword evidence="2" id="KW-0812">Transmembrane</keyword>
<dbReference type="EMBL" id="JACTNZ010000010">
    <property type="protein sequence ID" value="KAG5530020.1"/>
    <property type="molecule type" value="Genomic_DNA"/>
</dbReference>
<proteinExistence type="predicted"/>
<name>A0AAV6IPZ4_9ERIC</name>
<evidence type="ECO:0000313" key="3">
    <source>
        <dbReference type="EMBL" id="KAG5530020.1"/>
    </source>
</evidence>
<organism evidence="3 4">
    <name type="scientific">Rhododendron griersonianum</name>
    <dbReference type="NCBI Taxonomy" id="479676"/>
    <lineage>
        <taxon>Eukaryota</taxon>
        <taxon>Viridiplantae</taxon>
        <taxon>Streptophyta</taxon>
        <taxon>Embryophyta</taxon>
        <taxon>Tracheophyta</taxon>
        <taxon>Spermatophyta</taxon>
        <taxon>Magnoliopsida</taxon>
        <taxon>eudicotyledons</taxon>
        <taxon>Gunneridae</taxon>
        <taxon>Pentapetalae</taxon>
        <taxon>asterids</taxon>
        <taxon>Ericales</taxon>
        <taxon>Ericaceae</taxon>
        <taxon>Ericoideae</taxon>
        <taxon>Rhodoreae</taxon>
        <taxon>Rhododendron</taxon>
    </lineage>
</organism>
<keyword evidence="2" id="KW-0472">Membrane</keyword>